<proteinExistence type="predicted"/>
<evidence type="ECO:0000313" key="2">
    <source>
        <dbReference type="Proteomes" id="UP000294847"/>
    </source>
</evidence>
<dbReference type="GO" id="GO:0008237">
    <property type="term" value="F:metallopeptidase activity"/>
    <property type="evidence" value="ECO:0007669"/>
    <property type="project" value="InterPro"/>
</dbReference>
<dbReference type="EMBL" id="CP034207">
    <property type="protein sequence ID" value="QBZ60633.1"/>
    <property type="molecule type" value="Genomic_DNA"/>
</dbReference>
<dbReference type="SUPFAM" id="SSF55486">
    <property type="entry name" value="Metalloproteases ('zincins'), catalytic domain"/>
    <property type="match status" value="1"/>
</dbReference>
<protein>
    <submittedName>
        <fullName evidence="1">Uncharacterized protein</fullName>
    </submittedName>
</protein>
<reference evidence="1 2" key="1">
    <citation type="journal article" date="2019" name="Mol. Biol. Evol.">
        <title>Blast fungal genomes show frequent chromosomal changes, gene gains and losses, and effector gene turnover.</title>
        <authorList>
            <person name="Gomez Luciano L.B."/>
            <person name="Jason Tsai I."/>
            <person name="Chuma I."/>
            <person name="Tosa Y."/>
            <person name="Chen Y.H."/>
            <person name="Li J.Y."/>
            <person name="Li M.Y."/>
            <person name="Jade Lu M.Y."/>
            <person name="Nakayashiki H."/>
            <person name="Li W.H."/>
        </authorList>
    </citation>
    <scope>NUCLEOTIDE SEQUENCE [LARGE SCALE GENOMIC DNA]</scope>
    <source>
        <strain evidence="1">MZ5-1-6</strain>
    </source>
</reference>
<sequence>MVSTLRTLLAIAACLGMAAAQDKPNKPEINPKMDVRKLIEGLEKHLKTPRFEVKPWKDQGWIPERCRDFDKGLKAEDYTTFYAQYEDCDEPWVFCRHKDAKVSDRDLVYLFGKMPVEARSMVRHVIGVPKRDGVGWAGLWTGPGSDIIFVDKPGITVVAHEVGHALDYMAMPDKSDHKKLQPFSDTPAWKDNVKKDAALPTSYANNGFPDNFAEMVVVAVYDNNVPEKAKGLLNNAADAIKNQLSEMNKALDKKFLAYKAGSKCLKRIPPSKAVNKKSKRKRDVDMNGDLVPRSNDSVIQIESALEKRTEHRCTFH</sequence>
<name>A0A4P7NFK8_PYROR</name>
<gene>
    <name evidence="1" type="ORF">PoMZ_07575</name>
</gene>
<organism evidence="1 2">
    <name type="scientific">Pyricularia oryzae</name>
    <name type="common">Rice blast fungus</name>
    <name type="synonym">Magnaporthe oryzae</name>
    <dbReference type="NCBI Taxonomy" id="318829"/>
    <lineage>
        <taxon>Eukaryota</taxon>
        <taxon>Fungi</taxon>
        <taxon>Dikarya</taxon>
        <taxon>Ascomycota</taxon>
        <taxon>Pezizomycotina</taxon>
        <taxon>Sordariomycetes</taxon>
        <taxon>Sordariomycetidae</taxon>
        <taxon>Magnaporthales</taxon>
        <taxon>Pyriculariaceae</taxon>
        <taxon>Pyricularia</taxon>
    </lineage>
</organism>
<dbReference type="Proteomes" id="UP000294847">
    <property type="component" value="Chromosome 4"/>
</dbReference>
<dbReference type="InterPro" id="IPR024079">
    <property type="entry name" value="MetalloPept_cat_dom_sf"/>
</dbReference>
<accession>A0A4P7NFK8</accession>
<dbReference type="Gene3D" id="3.40.390.10">
    <property type="entry name" value="Collagenase (Catalytic Domain)"/>
    <property type="match status" value="1"/>
</dbReference>
<evidence type="ECO:0000313" key="1">
    <source>
        <dbReference type="EMBL" id="QBZ60633.1"/>
    </source>
</evidence>
<dbReference type="AlphaFoldDB" id="A0A4P7NFK8"/>